<evidence type="ECO:0000313" key="3">
    <source>
        <dbReference type="Proteomes" id="UP001302949"/>
    </source>
</evidence>
<comment type="caution">
    <text evidence="2">The sequence shown here is derived from an EMBL/GenBank/DDBJ whole genome shotgun (WGS) entry which is preliminary data.</text>
</comment>
<dbReference type="Gene3D" id="3.40.50.1820">
    <property type="entry name" value="alpha/beta hydrolase"/>
    <property type="match status" value="1"/>
</dbReference>
<dbReference type="Proteomes" id="UP001302949">
    <property type="component" value="Unassembled WGS sequence"/>
</dbReference>
<keyword evidence="3" id="KW-1185">Reference proteome</keyword>
<dbReference type="InterPro" id="IPR000073">
    <property type="entry name" value="AB_hydrolase_1"/>
</dbReference>
<reference evidence="2 3" key="1">
    <citation type="submission" date="2023-12" db="EMBL/GenBank/DDBJ databases">
        <title>Novel species of the genus Arcicella isolated from rivers.</title>
        <authorList>
            <person name="Lu H."/>
        </authorList>
    </citation>
    <scope>NUCLEOTIDE SEQUENCE [LARGE SCALE GENOMIC DNA]</scope>
    <source>
        <strain evidence="2 3">KCTC 23307</strain>
    </source>
</reference>
<dbReference type="SUPFAM" id="SSF53474">
    <property type="entry name" value="alpha/beta-Hydrolases"/>
    <property type="match status" value="1"/>
</dbReference>
<dbReference type="InterPro" id="IPR050266">
    <property type="entry name" value="AB_hydrolase_sf"/>
</dbReference>
<sequence>MKKAVVLLHGFGEDSTIWSGYVPFLQKDFFIITPEYARLSHLKTIEQYADFVNDIVVASGFEKCILIGHSMGGYIALAFAEKYAEKVLGLSLFHSTAFADSDEKKVARSKNVEFLKTHGTEAFIKATTPNLYAETFAKKYPEIIQKHILASSTLPVEALIAGMEAMRERPDRKHVLKSLRCPVMFIIGEKDKSVAPADAKAQIMIPKFFSSLILDEVAHMGMIEEPEDCLKFVGKFLLKC</sequence>
<dbReference type="GO" id="GO:0016787">
    <property type="term" value="F:hydrolase activity"/>
    <property type="evidence" value="ECO:0007669"/>
    <property type="project" value="UniProtKB-KW"/>
</dbReference>
<dbReference type="PANTHER" id="PTHR43798">
    <property type="entry name" value="MONOACYLGLYCEROL LIPASE"/>
    <property type="match status" value="1"/>
</dbReference>
<evidence type="ECO:0000313" key="2">
    <source>
        <dbReference type="EMBL" id="MEA5138352.1"/>
    </source>
</evidence>
<feature type="domain" description="AB hydrolase-1" evidence="1">
    <location>
        <begin position="5"/>
        <end position="229"/>
    </location>
</feature>
<gene>
    <name evidence="2" type="ORF">VB248_04380</name>
</gene>
<evidence type="ECO:0000259" key="1">
    <source>
        <dbReference type="Pfam" id="PF12697"/>
    </source>
</evidence>
<proteinExistence type="predicted"/>
<dbReference type="RefSeq" id="WP_323295520.1">
    <property type="nucleotide sequence ID" value="NZ_JAYFUM010000005.1"/>
</dbReference>
<keyword evidence="2" id="KW-0378">Hydrolase</keyword>
<dbReference type="EMBL" id="JAYFUM010000005">
    <property type="protein sequence ID" value="MEA5138352.1"/>
    <property type="molecule type" value="Genomic_DNA"/>
</dbReference>
<name>A0ABU5Q711_9BACT</name>
<dbReference type="InterPro" id="IPR029058">
    <property type="entry name" value="AB_hydrolase_fold"/>
</dbReference>
<organism evidence="2 3">
    <name type="scientific">Arcicella rigui</name>
    <dbReference type="NCBI Taxonomy" id="797020"/>
    <lineage>
        <taxon>Bacteria</taxon>
        <taxon>Pseudomonadati</taxon>
        <taxon>Bacteroidota</taxon>
        <taxon>Cytophagia</taxon>
        <taxon>Cytophagales</taxon>
        <taxon>Flectobacillaceae</taxon>
        <taxon>Arcicella</taxon>
    </lineage>
</organism>
<dbReference type="Pfam" id="PF12697">
    <property type="entry name" value="Abhydrolase_6"/>
    <property type="match status" value="1"/>
</dbReference>
<protein>
    <submittedName>
        <fullName evidence="2">Alpha/beta hydrolase</fullName>
    </submittedName>
</protein>
<accession>A0ABU5Q711</accession>